<reference evidence="2 3" key="1">
    <citation type="journal article" date="2022" name="Allergy">
        <title>Genome assembly and annotation of Periplaneta americana reveal a comprehensive cockroach allergen profile.</title>
        <authorList>
            <person name="Wang L."/>
            <person name="Xiong Q."/>
            <person name="Saelim N."/>
            <person name="Wang L."/>
            <person name="Nong W."/>
            <person name="Wan A.T."/>
            <person name="Shi M."/>
            <person name="Liu X."/>
            <person name="Cao Q."/>
            <person name="Hui J.H.L."/>
            <person name="Sookrung N."/>
            <person name="Leung T.F."/>
            <person name="Tungtrongchitr A."/>
            <person name="Tsui S.K.W."/>
        </authorList>
    </citation>
    <scope>NUCLEOTIDE SEQUENCE [LARGE SCALE GENOMIC DNA]</scope>
    <source>
        <strain evidence="2">PWHHKU_190912</strain>
    </source>
</reference>
<keyword evidence="3" id="KW-1185">Reference proteome</keyword>
<dbReference type="PANTHER" id="PTHR31635:SF196">
    <property type="entry name" value="REVERSE TRANSCRIPTASE DOMAIN-CONTAINING PROTEIN-RELATED"/>
    <property type="match status" value="1"/>
</dbReference>
<keyword evidence="1" id="KW-0732">Signal</keyword>
<dbReference type="EMBL" id="JAJSOF020000031">
    <property type="protein sequence ID" value="KAJ4430824.1"/>
    <property type="molecule type" value="Genomic_DNA"/>
</dbReference>
<sequence>MSMILFTCALEPLLRMLTLSLCNNRQMVTVLPVYAYADDVIILCKETTDPTRIQEVLQVFGNASNSVINFTESTFMALTPRGQTISSRFTNVNKMKILGILFTPNIMDVIETNWKDIVNKIRYGIKRHLSRNLNVIKKVWHINTFILSKIWYLAQVLPIPIHTAQQIEKVVGFYLWKGFVFRIARLQCRLSTKEGGLQLINVKTKCDALFIKEIIRTDHNIDTLVRISNYVASVQASSMTRSLTKLTTDANKFLEAIDIAPEQITTKLIYSYFQDQVRCLPSVQCKFPNKNWKKIWSYFKIPHIPSSWKWETYALINGIIMTEERKYMYHIVPTPQCNKCGTIDTISHRLTRCSDLTRGIWLCVKQQLNNVHKATNPNINLRIVFDLDVPQTPHYFSILWLAMGFIYYMLKNKTKTLPDFIKELRRVYLQTDVHVREKLQTLDFLTEQ</sequence>
<evidence type="ECO:0000256" key="1">
    <source>
        <dbReference type="SAM" id="SignalP"/>
    </source>
</evidence>
<organism evidence="2 3">
    <name type="scientific">Periplaneta americana</name>
    <name type="common">American cockroach</name>
    <name type="synonym">Blatta americana</name>
    <dbReference type="NCBI Taxonomy" id="6978"/>
    <lineage>
        <taxon>Eukaryota</taxon>
        <taxon>Metazoa</taxon>
        <taxon>Ecdysozoa</taxon>
        <taxon>Arthropoda</taxon>
        <taxon>Hexapoda</taxon>
        <taxon>Insecta</taxon>
        <taxon>Pterygota</taxon>
        <taxon>Neoptera</taxon>
        <taxon>Polyneoptera</taxon>
        <taxon>Dictyoptera</taxon>
        <taxon>Blattodea</taxon>
        <taxon>Blattoidea</taxon>
        <taxon>Blattidae</taxon>
        <taxon>Blattinae</taxon>
        <taxon>Periplaneta</taxon>
    </lineage>
</organism>
<feature type="chain" id="PRO_5046025547" description="Reverse transcriptase domain-containing protein" evidence="1">
    <location>
        <begin position="21"/>
        <end position="448"/>
    </location>
</feature>
<evidence type="ECO:0000313" key="3">
    <source>
        <dbReference type="Proteomes" id="UP001148838"/>
    </source>
</evidence>
<comment type="caution">
    <text evidence="2">The sequence shown here is derived from an EMBL/GenBank/DDBJ whole genome shotgun (WGS) entry which is preliminary data.</text>
</comment>
<protein>
    <recommendedName>
        <fullName evidence="4">Reverse transcriptase domain-containing protein</fullName>
    </recommendedName>
</protein>
<feature type="signal peptide" evidence="1">
    <location>
        <begin position="1"/>
        <end position="20"/>
    </location>
</feature>
<gene>
    <name evidence="2" type="ORF">ANN_19415</name>
</gene>
<evidence type="ECO:0000313" key="2">
    <source>
        <dbReference type="EMBL" id="KAJ4430824.1"/>
    </source>
</evidence>
<name>A0ABQ8S9V8_PERAM</name>
<dbReference type="PANTHER" id="PTHR31635">
    <property type="entry name" value="REVERSE TRANSCRIPTASE DOMAIN-CONTAINING PROTEIN-RELATED"/>
    <property type="match status" value="1"/>
</dbReference>
<proteinExistence type="predicted"/>
<evidence type="ECO:0008006" key="4">
    <source>
        <dbReference type="Google" id="ProtNLM"/>
    </source>
</evidence>
<dbReference type="Proteomes" id="UP001148838">
    <property type="component" value="Unassembled WGS sequence"/>
</dbReference>
<accession>A0ABQ8S9V8</accession>